<gene>
    <name evidence="1" type="ORF">Bca52824_047677</name>
</gene>
<dbReference type="AlphaFoldDB" id="A0A8X7RHJ3"/>
<dbReference type="PANTHER" id="PTHR48435:SF1">
    <property type="entry name" value="POLYPROTEIN"/>
    <property type="match status" value="1"/>
</dbReference>
<name>A0A8X7RHJ3_BRACI</name>
<comment type="caution">
    <text evidence="1">The sequence shown here is derived from an EMBL/GenBank/DDBJ whole genome shotgun (WGS) entry which is preliminary data.</text>
</comment>
<sequence>MSTSNSTSIDSQFAISTFPRSKSRSSSSKIDSLYEIEYVPRDQLPETTLPLVNPYEYFAKKSSAFSIKGVRDLIKPSSNRKVMEYVQSSKFSSCQVPATKEEQFIYLNIVENLPRLWQQQGYTHLHFGVVRIGLTLHARKSLPVIARIALIDSRLKSYQQGCIGTLQLIGAPMREKSVAATLHHQIVYRIQDHALDLVLSSSDEALYLEITSALLRRLPESWVTSYEKLHQATQSPIQSSEVSFHSRNDGTTEIKFEKPRSSCFRRKLFTQFAIQIDEQSFHGPAKEQNPKPNSFERDGTIIYPFKDRETFYESDEDIRICRRKKKDPLYKRYLEGDTSVGPLGEGKYDFIVQYSDKKEEPRQQIMMINPDEFPPQEDFLKNNIAHWPKILSQAVDSSGPSQLSQAEKVLNWQTENALAQNQFLSTINHKVDQLAEGYNSRLLSLQNSISEIHG</sequence>
<reference evidence="1 2" key="1">
    <citation type="submission" date="2020-02" db="EMBL/GenBank/DDBJ databases">
        <authorList>
            <person name="Ma Q."/>
            <person name="Huang Y."/>
            <person name="Song X."/>
            <person name="Pei D."/>
        </authorList>
    </citation>
    <scope>NUCLEOTIDE SEQUENCE [LARGE SCALE GENOMIC DNA]</scope>
    <source>
        <strain evidence="1">Sxm20200214</strain>
        <tissue evidence="1">Leaf</tissue>
    </source>
</reference>
<dbReference type="PANTHER" id="PTHR48435">
    <property type="entry name" value="POLYPROTEIN"/>
    <property type="match status" value="1"/>
</dbReference>
<dbReference type="Proteomes" id="UP000886595">
    <property type="component" value="Unassembled WGS sequence"/>
</dbReference>
<keyword evidence="2" id="KW-1185">Reference proteome</keyword>
<evidence type="ECO:0000313" key="1">
    <source>
        <dbReference type="EMBL" id="KAG2288073.1"/>
    </source>
</evidence>
<dbReference type="InterPro" id="IPR028919">
    <property type="entry name" value="Viral_movement"/>
</dbReference>
<accession>A0A8X7RHJ3</accession>
<dbReference type="OrthoDB" id="1720991at2759"/>
<dbReference type="Pfam" id="PF01107">
    <property type="entry name" value="MP"/>
    <property type="match status" value="1"/>
</dbReference>
<organism evidence="1 2">
    <name type="scientific">Brassica carinata</name>
    <name type="common">Ethiopian mustard</name>
    <name type="synonym">Abyssinian cabbage</name>
    <dbReference type="NCBI Taxonomy" id="52824"/>
    <lineage>
        <taxon>Eukaryota</taxon>
        <taxon>Viridiplantae</taxon>
        <taxon>Streptophyta</taxon>
        <taxon>Embryophyta</taxon>
        <taxon>Tracheophyta</taxon>
        <taxon>Spermatophyta</taxon>
        <taxon>Magnoliopsida</taxon>
        <taxon>eudicotyledons</taxon>
        <taxon>Gunneridae</taxon>
        <taxon>Pentapetalae</taxon>
        <taxon>rosids</taxon>
        <taxon>malvids</taxon>
        <taxon>Brassicales</taxon>
        <taxon>Brassicaceae</taxon>
        <taxon>Brassiceae</taxon>
        <taxon>Brassica</taxon>
    </lineage>
</organism>
<evidence type="ECO:0000313" key="2">
    <source>
        <dbReference type="Proteomes" id="UP000886595"/>
    </source>
</evidence>
<proteinExistence type="predicted"/>
<protein>
    <submittedName>
        <fullName evidence="1">Uncharacterized protein</fullName>
    </submittedName>
</protein>
<dbReference type="InterPro" id="IPR053098">
    <property type="entry name" value="Petuviruses_polyprotein"/>
</dbReference>
<dbReference type="EMBL" id="JAAMPC010000010">
    <property type="protein sequence ID" value="KAG2288073.1"/>
    <property type="molecule type" value="Genomic_DNA"/>
</dbReference>